<name>A0AAE9DXZ9_CAEBR</name>
<protein>
    <submittedName>
        <fullName evidence="2">Uncharacterized protein</fullName>
    </submittedName>
</protein>
<sequence>MPSNLVSHYQRGSLKGEIRRAKQRRSFRPRRRLLYSIPRSTIGETMTNDVPDYATEVQLDKTIFFIGTFFGKFVTGKKKTNGTTLTEETTLETINTGLSRAKEKASFAVGE</sequence>
<organism evidence="2 3">
    <name type="scientific">Caenorhabditis briggsae</name>
    <dbReference type="NCBI Taxonomy" id="6238"/>
    <lineage>
        <taxon>Eukaryota</taxon>
        <taxon>Metazoa</taxon>
        <taxon>Ecdysozoa</taxon>
        <taxon>Nematoda</taxon>
        <taxon>Chromadorea</taxon>
        <taxon>Rhabditida</taxon>
        <taxon>Rhabditina</taxon>
        <taxon>Rhabditomorpha</taxon>
        <taxon>Rhabditoidea</taxon>
        <taxon>Rhabditidae</taxon>
        <taxon>Peloderinae</taxon>
        <taxon>Caenorhabditis</taxon>
    </lineage>
</organism>
<feature type="region of interest" description="Disordered" evidence="1">
    <location>
        <begin position="1"/>
        <end position="25"/>
    </location>
</feature>
<reference evidence="2 3" key="1">
    <citation type="submission" date="2022-04" db="EMBL/GenBank/DDBJ databases">
        <title>Chromosome-level reference genomes for two strains of Caenorhabditis briggsae: an improved platform for comparative genomics.</title>
        <authorList>
            <person name="Stevens L."/>
            <person name="Andersen E."/>
        </authorList>
    </citation>
    <scope>NUCLEOTIDE SEQUENCE [LARGE SCALE GENOMIC DNA]</scope>
    <source>
        <strain evidence="2">VX34</strain>
        <tissue evidence="2">Whole-organism</tissue>
    </source>
</reference>
<evidence type="ECO:0000313" key="2">
    <source>
        <dbReference type="EMBL" id="UMM10608.1"/>
    </source>
</evidence>
<evidence type="ECO:0000256" key="1">
    <source>
        <dbReference type="SAM" id="MobiDB-lite"/>
    </source>
</evidence>
<keyword evidence="3" id="KW-1185">Reference proteome</keyword>
<proteinExistence type="predicted"/>
<dbReference type="EMBL" id="CP092620">
    <property type="protein sequence ID" value="UMM10608.1"/>
    <property type="molecule type" value="Genomic_DNA"/>
</dbReference>
<evidence type="ECO:0000313" key="3">
    <source>
        <dbReference type="Proteomes" id="UP000829354"/>
    </source>
</evidence>
<accession>A0AAE9DXZ9</accession>
<dbReference type="Proteomes" id="UP000829354">
    <property type="component" value="Chromosome I"/>
</dbReference>
<gene>
    <name evidence="2" type="ORF">L5515_000300</name>
</gene>
<dbReference type="AlphaFoldDB" id="A0AAE9DXZ9"/>